<reference evidence="1" key="1">
    <citation type="journal article" date="2014" name="Front. Microbiol.">
        <title>High frequency of phylogenetically diverse reductive dehalogenase-homologous genes in deep subseafloor sedimentary metagenomes.</title>
        <authorList>
            <person name="Kawai M."/>
            <person name="Futagami T."/>
            <person name="Toyoda A."/>
            <person name="Takaki Y."/>
            <person name="Nishi S."/>
            <person name="Hori S."/>
            <person name="Arai W."/>
            <person name="Tsubouchi T."/>
            <person name="Morono Y."/>
            <person name="Uchiyama I."/>
            <person name="Ito T."/>
            <person name="Fujiyama A."/>
            <person name="Inagaki F."/>
            <person name="Takami H."/>
        </authorList>
    </citation>
    <scope>NUCLEOTIDE SEQUENCE</scope>
    <source>
        <strain evidence="1">Expedition CK06-06</strain>
    </source>
</reference>
<evidence type="ECO:0000313" key="1">
    <source>
        <dbReference type="EMBL" id="GAH21957.1"/>
    </source>
</evidence>
<feature type="non-terminal residue" evidence="1">
    <location>
        <position position="1"/>
    </location>
</feature>
<dbReference type="AlphaFoldDB" id="X1DP66"/>
<protein>
    <submittedName>
        <fullName evidence="1">Uncharacterized protein</fullName>
    </submittedName>
</protein>
<proteinExistence type="predicted"/>
<organism evidence="1">
    <name type="scientific">marine sediment metagenome</name>
    <dbReference type="NCBI Taxonomy" id="412755"/>
    <lineage>
        <taxon>unclassified sequences</taxon>
        <taxon>metagenomes</taxon>
        <taxon>ecological metagenomes</taxon>
    </lineage>
</organism>
<accession>X1DP66</accession>
<gene>
    <name evidence="1" type="ORF">S03H2_07154</name>
</gene>
<sequence>LIFDMLQSYYNEVSGKSIQTGSIIAYESAGDFLRWNSHRHGLVLEGGFDEEGNFVYLPISDTNKINRPK</sequence>
<name>X1DP66_9ZZZZ</name>
<dbReference type="EMBL" id="BARU01003251">
    <property type="protein sequence ID" value="GAH21957.1"/>
    <property type="molecule type" value="Genomic_DNA"/>
</dbReference>
<comment type="caution">
    <text evidence="1">The sequence shown here is derived from an EMBL/GenBank/DDBJ whole genome shotgun (WGS) entry which is preliminary data.</text>
</comment>